<evidence type="ECO:0000313" key="3">
    <source>
        <dbReference type="Proteomes" id="UP000711178"/>
    </source>
</evidence>
<evidence type="ECO:0000313" key="2">
    <source>
        <dbReference type="EMBL" id="MBW8288043.1"/>
    </source>
</evidence>
<dbReference type="RefSeq" id="WP_043572101.1">
    <property type="nucleotide sequence ID" value="NZ_CP142381.1"/>
</dbReference>
<dbReference type="EMBL" id="JAHDTB010000007">
    <property type="protein sequence ID" value="MBW8288043.1"/>
    <property type="molecule type" value="Genomic_DNA"/>
</dbReference>
<keyword evidence="3" id="KW-1185">Reference proteome</keyword>
<evidence type="ECO:0000256" key="1">
    <source>
        <dbReference type="SAM" id="Coils"/>
    </source>
</evidence>
<gene>
    <name evidence="2" type="ORF">KIF53_10440</name>
</gene>
<name>A0ABS7FFF1_9NEIS</name>
<organism evidence="2 3">
    <name type="scientific">Chromobacterium subtsugae</name>
    <dbReference type="NCBI Taxonomy" id="251747"/>
    <lineage>
        <taxon>Bacteria</taxon>
        <taxon>Pseudomonadati</taxon>
        <taxon>Pseudomonadota</taxon>
        <taxon>Betaproteobacteria</taxon>
        <taxon>Neisseriales</taxon>
        <taxon>Chromobacteriaceae</taxon>
        <taxon>Chromobacterium</taxon>
    </lineage>
</organism>
<keyword evidence="1" id="KW-0175">Coiled coil</keyword>
<reference evidence="2 3" key="1">
    <citation type="submission" date="2021-05" db="EMBL/GenBank/DDBJ databases">
        <title>Draft Whole Genome Sequencing Of Biosensor Chromobacterium violaceum Strain CV026 Reveals A Regulatory RNA In Chromobacterium violaceum Phenotype Regulatory Network.</title>
        <authorList>
            <person name="Hong K.W."/>
            <person name="Chan K.G."/>
            <person name="Chang C.-Y."/>
        </authorList>
    </citation>
    <scope>NUCLEOTIDE SEQUENCE [LARGE SCALE GENOMIC DNA]</scope>
    <source>
        <strain evidence="2 3">ATCC 31532</strain>
    </source>
</reference>
<accession>A0ABS7FFF1</accession>
<proteinExistence type="predicted"/>
<sequence>MFERLRRILGLDPEARREARALAGQVEQLIDACDKRLRLLPGYFDALAPGMRVSQAYLSTLTAQLPPVLELSLPGFARDPRLGLLFAGPSSLLAFLESSEVLRDFFLRAGNGDEAWALLTMQRSETNRFGVAMENGELRNDVAQVVVSFDGHRLMMPSPSQERFRLDSGAHALDVMVSVIARRLSLMEQARQQLEAEQARLQLRRLSLQSSNCVVVDCQSGDESLPETAAAVDARLAEINPQLDELRGHASLEGLLRTVREVLEQPADYFSLQTVTLRLSRMGVKVDGDAEDATELALEEVVLGRMLPIRRALVPVRIRRDDIAELRRQFGGD</sequence>
<protein>
    <submittedName>
        <fullName evidence="2">Uncharacterized protein</fullName>
    </submittedName>
</protein>
<dbReference type="GeneID" id="89686071"/>
<dbReference type="Proteomes" id="UP000711178">
    <property type="component" value="Unassembled WGS sequence"/>
</dbReference>
<comment type="caution">
    <text evidence="2">The sequence shown here is derived from an EMBL/GenBank/DDBJ whole genome shotgun (WGS) entry which is preliminary data.</text>
</comment>
<feature type="coiled-coil region" evidence="1">
    <location>
        <begin position="177"/>
        <end position="211"/>
    </location>
</feature>